<keyword evidence="2" id="KW-1185">Reference proteome</keyword>
<evidence type="ECO:0000313" key="1">
    <source>
        <dbReference type="EMBL" id="KAK9282270.1"/>
    </source>
</evidence>
<gene>
    <name evidence="1" type="ORF">L1049_005184</name>
</gene>
<evidence type="ECO:0000313" key="2">
    <source>
        <dbReference type="Proteomes" id="UP001415857"/>
    </source>
</evidence>
<accession>A0AAP0RQF5</accession>
<dbReference type="AlphaFoldDB" id="A0AAP0RQF5"/>
<reference evidence="1 2" key="1">
    <citation type="journal article" date="2024" name="Plant J.">
        <title>Genome sequences and population genomics reveal climatic adaptation and genomic divergence between two closely related sweetgum species.</title>
        <authorList>
            <person name="Xu W.Q."/>
            <person name="Ren C.Q."/>
            <person name="Zhang X.Y."/>
            <person name="Comes H.P."/>
            <person name="Liu X.H."/>
            <person name="Li Y.G."/>
            <person name="Kettle C.J."/>
            <person name="Jalonen R."/>
            <person name="Gaisberger H."/>
            <person name="Ma Y.Z."/>
            <person name="Qiu Y.X."/>
        </authorList>
    </citation>
    <scope>NUCLEOTIDE SEQUENCE [LARGE SCALE GENOMIC DNA]</scope>
    <source>
        <strain evidence="1">Hangzhou</strain>
    </source>
</reference>
<name>A0AAP0RQF5_LIQFO</name>
<proteinExistence type="predicted"/>
<organism evidence="1 2">
    <name type="scientific">Liquidambar formosana</name>
    <name type="common">Formosan gum</name>
    <dbReference type="NCBI Taxonomy" id="63359"/>
    <lineage>
        <taxon>Eukaryota</taxon>
        <taxon>Viridiplantae</taxon>
        <taxon>Streptophyta</taxon>
        <taxon>Embryophyta</taxon>
        <taxon>Tracheophyta</taxon>
        <taxon>Spermatophyta</taxon>
        <taxon>Magnoliopsida</taxon>
        <taxon>eudicotyledons</taxon>
        <taxon>Gunneridae</taxon>
        <taxon>Pentapetalae</taxon>
        <taxon>Saxifragales</taxon>
        <taxon>Altingiaceae</taxon>
        <taxon>Liquidambar</taxon>
    </lineage>
</organism>
<dbReference type="EMBL" id="JBBPBK010000007">
    <property type="protein sequence ID" value="KAK9282270.1"/>
    <property type="molecule type" value="Genomic_DNA"/>
</dbReference>
<protein>
    <submittedName>
        <fullName evidence="1">Uncharacterized protein</fullName>
    </submittedName>
</protein>
<sequence>MQRARSPPNTKLTALPSLTGSTILLADPKHLNMKLTALPSNISFSPTPTRSLQHHFPLISRSPFRFENPHRLNTKFTAAANTHRFRSKNPTHEAHDPHHEALTLSIFTAGELVQLPSPRSFP</sequence>
<comment type="caution">
    <text evidence="1">The sequence shown here is derived from an EMBL/GenBank/DDBJ whole genome shotgun (WGS) entry which is preliminary data.</text>
</comment>
<dbReference type="Proteomes" id="UP001415857">
    <property type="component" value="Unassembled WGS sequence"/>
</dbReference>